<sequence length="302" mass="34617">MGFYFIIVAASGEISCKDVGTLLLLGWLISMKCRASWNKNKRLFRFVSVVLILLILTFHWNGFLWISLQLAKFHMKVSLPIQATQCSTWQSNNRSEQILPKFIRNTNLFLSIDGDWWKKPNYLFHTFPYGIKGNEVIVKKILVRTESHMPDEIDRLNCKRCVIIGNGNTLRNSSIGQTINEYDVVIRLNNAPVRGYEKDVGNKTTLRIFYPESATENTIAENNLDTLFVFVPFKTVDVRWLKAIVYNETKVGILDRNGNDSHGPHPETETFGITGVLLLCELMKWLRVASKYWCSKTLTGSS</sequence>
<gene>
    <name evidence="12" type="ORF">scyTo_0003651</name>
</gene>
<evidence type="ECO:0000256" key="2">
    <source>
        <dbReference type="ARBA" id="ARBA00006003"/>
    </source>
</evidence>
<comment type="similarity">
    <text evidence="2">Belongs to the glycosyltransferase 29 family.</text>
</comment>
<keyword evidence="7 11" id="KW-1133">Transmembrane helix</keyword>
<keyword evidence="10" id="KW-0325">Glycoprotein</keyword>
<dbReference type="InterPro" id="IPR038578">
    <property type="entry name" value="GT29-like_sf"/>
</dbReference>
<dbReference type="OrthoDB" id="10264956at2759"/>
<dbReference type="Pfam" id="PF00777">
    <property type="entry name" value="Glyco_transf_29"/>
    <property type="match status" value="1"/>
</dbReference>
<comment type="subcellular location">
    <subcellularLocation>
        <location evidence="1">Golgi apparatus membrane</location>
        <topology evidence="1">Single-pass type II membrane protein</topology>
    </subcellularLocation>
</comment>
<evidence type="ECO:0000256" key="3">
    <source>
        <dbReference type="ARBA" id="ARBA00022676"/>
    </source>
</evidence>
<dbReference type="Proteomes" id="UP000288216">
    <property type="component" value="Unassembled WGS sequence"/>
</dbReference>
<evidence type="ECO:0000256" key="4">
    <source>
        <dbReference type="ARBA" id="ARBA00022679"/>
    </source>
</evidence>
<dbReference type="GO" id="GO:0000139">
    <property type="term" value="C:Golgi membrane"/>
    <property type="evidence" value="ECO:0007669"/>
    <property type="project" value="UniProtKB-SubCell"/>
</dbReference>
<dbReference type="PANTHER" id="PTHR13713:SF95">
    <property type="entry name" value="CMP-N-ACETYLNEURAMINATE-BETA-GALACTOSAMIDE- ALPHA-2,3-SIALYLTRANSFERASE 4 ISOFORM 1"/>
    <property type="match status" value="1"/>
</dbReference>
<dbReference type="GO" id="GO:0008373">
    <property type="term" value="F:sialyltransferase activity"/>
    <property type="evidence" value="ECO:0007669"/>
    <property type="project" value="InterPro"/>
</dbReference>
<evidence type="ECO:0000256" key="9">
    <source>
        <dbReference type="ARBA" id="ARBA00023136"/>
    </source>
</evidence>
<dbReference type="EMBL" id="BFAA01001017">
    <property type="protein sequence ID" value="GCB74560.1"/>
    <property type="molecule type" value="Genomic_DNA"/>
</dbReference>
<proteinExistence type="inferred from homology"/>
<evidence type="ECO:0000256" key="7">
    <source>
        <dbReference type="ARBA" id="ARBA00022989"/>
    </source>
</evidence>
<keyword evidence="5 11" id="KW-0812">Transmembrane</keyword>
<dbReference type="InterPro" id="IPR001675">
    <property type="entry name" value="Glyco_trans_29"/>
</dbReference>
<evidence type="ECO:0000313" key="13">
    <source>
        <dbReference type="Proteomes" id="UP000288216"/>
    </source>
</evidence>
<feature type="transmembrane region" description="Helical" evidence="11">
    <location>
        <begin position="43"/>
        <end position="66"/>
    </location>
</feature>
<accession>A0A401PN37</accession>
<evidence type="ECO:0000256" key="8">
    <source>
        <dbReference type="ARBA" id="ARBA00023034"/>
    </source>
</evidence>
<name>A0A401PN37_SCYTO</name>
<evidence type="ECO:0000256" key="10">
    <source>
        <dbReference type="ARBA" id="ARBA00023180"/>
    </source>
</evidence>
<dbReference type="GO" id="GO:0009247">
    <property type="term" value="P:glycolipid biosynthetic process"/>
    <property type="evidence" value="ECO:0007669"/>
    <property type="project" value="TreeGrafter"/>
</dbReference>
<evidence type="ECO:0000256" key="1">
    <source>
        <dbReference type="ARBA" id="ARBA00004323"/>
    </source>
</evidence>
<dbReference type="PANTHER" id="PTHR13713">
    <property type="entry name" value="SIALYLTRANSFERASE"/>
    <property type="match status" value="1"/>
</dbReference>
<dbReference type="STRING" id="75743.A0A401PN37"/>
<keyword evidence="4" id="KW-0808">Transferase</keyword>
<organism evidence="12 13">
    <name type="scientific">Scyliorhinus torazame</name>
    <name type="common">Cloudy catshark</name>
    <name type="synonym">Catulus torazame</name>
    <dbReference type="NCBI Taxonomy" id="75743"/>
    <lineage>
        <taxon>Eukaryota</taxon>
        <taxon>Metazoa</taxon>
        <taxon>Chordata</taxon>
        <taxon>Craniata</taxon>
        <taxon>Vertebrata</taxon>
        <taxon>Chondrichthyes</taxon>
        <taxon>Elasmobranchii</taxon>
        <taxon>Galeomorphii</taxon>
        <taxon>Galeoidea</taxon>
        <taxon>Carcharhiniformes</taxon>
        <taxon>Scyliorhinidae</taxon>
        <taxon>Scyliorhinus</taxon>
    </lineage>
</organism>
<dbReference type="Gene3D" id="3.90.1480.20">
    <property type="entry name" value="Glycosyl transferase family 29"/>
    <property type="match status" value="1"/>
</dbReference>
<keyword evidence="8" id="KW-0333">Golgi apparatus</keyword>
<evidence type="ECO:0000313" key="12">
    <source>
        <dbReference type="EMBL" id="GCB74560.1"/>
    </source>
</evidence>
<comment type="caution">
    <text evidence="12">The sequence shown here is derived from an EMBL/GenBank/DDBJ whole genome shotgun (WGS) entry which is preliminary data.</text>
</comment>
<keyword evidence="6" id="KW-0735">Signal-anchor</keyword>
<feature type="transmembrane region" description="Helical" evidence="11">
    <location>
        <begin position="6"/>
        <end position="31"/>
    </location>
</feature>
<reference evidence="12 13" key="1">
    <citation type="journal article" date="2018" name="Nat. Ecol. Evol.">
        <title>Shark genomes provide insights into elasmobranch evolution and the origin of vertebrates.</title>
        <authorList>
            <person name="Hara Y"/>
            <person name="Yamaguchi K"/>
            <person name="Onimaru K"/>
            <person name="Kadota M"/>
            <person name="Koyanagi M"/>
            <person name="Keeley SD"/>
            <person name="Tatsumi K"/>
            <person name="Tanaka K"/>
            <person name="Motone F"/>
            <person name="Kageyama Y"/>
            <person name="Nozu R"/>
            <person name="Adachi N"/>
            <person name="Nishimura O"/>
            <person name="Nakagawa R"/>
            <person name="Tanegashima C"/>
            <person name="Kiyatake I"/>
            <person name="Matsumoto R"/>
            <person name="Murakumo K"/>
            <person name="Nishida K"/>
            <person name="Terakita A"/>
            <person name="Kuratani S"/>
            <person name="Sato K"/>
            <person name="Hyodo S Kuraku.S."/>
        </authorList>
    </citation>
    <scope>NUCLEOTIDE SEQUENCE [LARGE SCALE GENOMIC DNA]</scope>
</reference>
<keyword evidence="13" id="KW-1185">Reference proteome</keyword>
<protein>
    <recommendedName>
        <fullName evidence="14">ST3 beta-galactoside alpha-2,3-sialyltransferase 1</fullName>
    </recommendedName>
</protein>
<evidence type="ECO:0000256" key="11">
    <source>
        <dbReference type="SAM" id="Phobius"/>
    </source>
</evidence>
<dbReference type="AlphaFoldDB" id="A0A401PN37"/>
<evidence type="ECO:0008006" key="14">
    <source>
        <dbReference type="Google" id="ProtNLM"/>
    </source>
</evidence>
<evidence type="ECO:0000256" key="5">
    <source>
        <dbReference type="ARBA" id="ARBA00022692"/>
    </source>
</evidence>
<keyword evidence="9 11" id="KW-0472">Membrane</keyword>
<evidence type="ECO:0000256" key="6">
    <source>
        <dbReference type="ARBA" id="ARBA00022968"/>
    </source>
</evidence>
<dbReference type="InterPro" id="IPR051142">
    <property type="entry name" value="Glycosyltransferase_29"/>
</dbReference>
<keyword evidence="3" id="KW-0328">Glycosyltransferase</keyword>